<evidence type="ECO:0000313" key="2">
    <source>
        <dbReference type="Proteomes" id="UP000053331"/>
    </source>
</evidence>
<dbReference type="EMBL" id="JNFH02000001">
    <property type="protein sequence ID" value="KKF40150.1"/>
    <property type="molecule type" value="Genomic_DNA"/>
</dbReference>
<gene>
    <name evidence="1" type="ORF">FK85_23110</name>
</gene>
<comment type="caution">
    <text evidence="1">The sequence shown here is derived from an EMBL/GenBank/DDBJ whole genome shotgun (WGS) entry which is preliminary data.</text>
</comment>
<sequence>MGICQEWIQRDESFFQKKYESALILHRVQKLRSAKKTEKRLLSLRTAPTKFSNEWNRSLTKHLQTEKRQHHLFKEPIQALTSTKMPFSVGQ</sequence>
<dbReference type="AlphaFoldDB" id="A0A0F8AYX0"/>
<dbReference type="Proteomes" id="UP000053331">
    <property type="component" value="Unassembled WGS sequence"/>
</dbReference>
<evidence type="ECO:0000313" key="1">
    <source>
        <dbReference type="EMBL" id="KKF40150.1"/>
    </source>
</evidence>
<organism evidence="1 2">
    <name type="scientific">Halorubrum saccharovorum</name>
    <dbReference type="NCBI Taxonomy" id="2248"/>
    <lineage>
        <taxon>Archaea</taxon>
        <taxon>Methanobacteriati</taxon>
        <taxon>Methanobacteriota</taxon>
        <taxon>Stenosarchaea group</taxon>
        <taxon>Halobacteria</taxon>
        <taxon>Halobacteriales</taxon>
        <taxon>Haloferacaceae</taxon>
        <taxon>Halorubrum</taxon>
    </lineage>
</organism>
<accession>A0A0F8AYX0</accession>
<name>A0A0F8AYX0_9EURY</name>
<keyword evidence="2" id="KW-1185">Reference proteome</keyword>
<proteinExistence type="predicted"/>
<protein>
    <submittedName>
        <fullName evidence="1">Uncharacterized protein</fullName>
    </submittedName>
</protein>
<reference evidence="1 2" key="1">
    <citation type="journal article" date="2015" name="Genome Announc.">
        <title>Draft genome sequence of a Halorubrum H3 strain isolated from the burlinskoye salt lake (Altai Krai, Russia).</title>
        <authorList>
            <person name="Rozanov A.S."/>
            <person name="Bryanskaya A.V."/>
            <person name="Malup T.K."/>
            <person name="Kotenko A.V."/>
            <person name="Peltek S.E."/>
        </authorList>
    </citation>
    <scope>NUCLEOTIDE SEQUENCE [LARGE SCALE GENOMIC DNA]</scope>
    <source>
        <strain evidence="1 2">H3</strain>
    </source>
</reference>